<dbReference type="Proteomes" id="UP000800094">
    <property type="component" value="Unassembled WGS sequence"/>
</dbReference>
<sequence>MRVWKRRGAHRVRKSLDAKLKWRRPTLMSGAAFCGSSSLLSDAGCGGGSAKRSSMMPCRHDVLQLDCSPFAELAGFDRPDARKRLAATTKSGRMLQKSGSAELEKGAKVESQTFPGPLVLPHDDLNYDPDGPAQSFKSWLNEKHRNRVTPGRKTLYVAAVPEVDESVGFMRGWTRVRVDGAGGAPSNGLGKRKMVDGEENERKRAIAEDEEMQSPDVHDVVGYLQAFYHGMHVKQFPQRLRWVPWKEKGRAATKMNDIPRYVALQYGDRATRIRARPSPDGVFTAQLNLNDILDAAIAMLPADAYSILLLVDHDIYESEEDDFCCGRAYGGSRIAVVQSARYTPELDERDGIEYAHAWPMSHCKAYADALCGVEDVVPRPATVSQIRLSKTGPMRAAITATSALSSPPTTVEDLRALWLSRIARTASHELGHCLGMGHCVYYACNMQSTGGLREDARQPPYLCPVCEAKVGWAVACELQRGGEEDRKNWVMERGKALGEWCKKWHGVGMWEGLRAWLEARDKLVGIKALKW</sequence>
<dbReference type="InterPro" id="IPR012962">
    <property type="entry name" value="Pept_M54_archaemetzincn"/>
</dbReference>
<dbReference type="SUPFAM" id="SSF55486">
    <property type="entry name" value="Metalloproteases ('zincins'), catalytic domain"/>
    <property type="match status" value="1"/>
</dbReference>
<organism evidence="7 8">
    <name type="scientific">Trematosphaeria pertusa</name>
    <dbReference type="NCBI Taxonomy" id="390896"/>
    <lineage>
        <taxon>Eukaryota</taxon>
        <taxon>Fungi</taxon>
        <taxon>Dikarya</taxon>
        <taxon>Ascomycota</taxon>
        <taxon>Pezizomycotina</taxon>
        <taxon>Dothideomycetes</taxon>
        <taxon>Pleosporomycetidae</taxon>
        <taxon>Pleosporales</taxon>
        <taxon>Massarineae</taxon>
        <taxon>Trematosphaeriaceae</taxon>
        <taxon>Trematosphaeria</taxon>
    </lineage>
</organism>
<evidence type="ECO:0000313" key="8">
    <source>
        <dbReference type="Proteomes" id="UP000800094"/>
    </source>
</evidence>
<keyword evidence="8" id="KW-1185">Reference proteome</keyword>
<evidence type="ECO:0000256" key="4">
    <source>
        <dbReference type="ARBA" id="ARBA00022801"/>
    </source>
</evidence>
<keyword evidence="6" id="KW-0482">Metalloprotease</keyword>
<dbReference type="GO" id="GO:0046872">
    <property type="term" value="F:metal ion binding"/>
    <property type="evidence" value="ECO:0007669"/>
    <property type="project" value="UniProtKB-KW"/>
</dbReference>
<dbReference type="OrthoDB" id="2365600at2759"/>
<dbReference type="RefSeq" id="XP_033684374.1">
    <property type="nucleotide sequence ID" value="XM_033831559.1"/>
</dbReference>
<dbReference type="AlphaFoldDB" id="A0A6A6IIH1"/>
<dbReference type="EMBL" id="ML987195">
    <property type="protein sequence ID" value="KAF2249370.1"/>
    <property type="molecule type" value="Genomic_DNA"/>
</dbReference>
<dbReference type="GeneID" id="54584889"/>
<dbReference type="GO" id="GO:0008237">
    <property type="term" value="F:metallopeptidase activity"/>
    <property type="evidence" value="ECO:0007669"/>
    <property type="project" value="UniProtKB-KW"/>
</dbReference>
<proteinExistence type="predicted"/>
<evidence type="ECO:0000256" key="3">
    <source>
        <dbReference type="ARBA" id="ARBA00022723"/>
    </source>
</evidence>
<keyword evidence="5" id="KW-0862">Zinc</keyword>
<dbReference type="PANTHER" id="PTHR15910:SF1">
    <property type="entry name" value="ARCHAEMETZINCIN-2"/>
    <property type="match status" value="1"/>
</dbReference>
<keyword evidence="3" id="KW-0479">Metal-binding</keyword>
<keyword evidence="2" id="KW-0645">Protease</keyword>
<name>A0A6A6IIH1_9PLEO</name>
<dbReference type="CDD" id="cd11375">
    <property type="entry name" value="Peptidase_M54"/>
    <property type="match status" value="1"/>
</dbReference>
<evidence type="ECO:0000256" key="5">
    <source>
        <dbReference type="ARBA" id="ARBA00022833"/>
    </source>
</evidence>
<evidence type="ECO:0000256" key="2">
    <source>
        <dbReference type="ARBA" id="ARBA00022670"/>
    </source>
</evidence>
<dbReference type="Pfam" id="PF07998">
    <property type="entry name" value="Peptidase_M54"/>
    <property type="match status" value="1"/>
</dbReference>
<reference evidence="7" key="1">
    <citation type="journal article" date="2020" name="Stud. Mycol.">
        <title>101 Dothideomycetes genomes: a test case for predicting lifestyles and emergence of pathogens.</title>
        <authorList>
            <person name="Haridas S."/>
            <person name="Albert R."/>
            <person name="Binder M."/>
            <person name="Bloem J."/>
            <person name="Labutti K."/>
            <person name="Salamov A."/>
            <person name="Andreopoulos B."/>
            <person name="Baker S."/>
            <person name="Barry K."/>
            <person name="Bills G."/>
            <person name="Bluhm B."/>
            <person name="Cannon C."/>
            <person name="Castanera R."/>
            <person name="Culley D."/>
            <person name="Daum C."/>
            <person name="Ezra D."/>
            <person name="Gonzalez J."/>
            <person name="Henrissat B."/>
            <person name="Kuo A."/>
            <person name="Liang C."/>
            <person name="Lipzen A."/>
            <person name="Lutzoni F."/>
            <person name="Magnuson J."/>
            <person name="Mondo S."/>
            <person name="Nolan M."/>
            <person name="Ohm R."/>
            <person name="Pangilinan J."/>
            <person name="Park H.-J."/>
            <person name="Ramirez L."/>
            <person name="Alfaro M."/>
            <person name="Sun H."/>
            <person name="Tritt A."/>
            <person name="Yoshinaga Y."/>
            <person name="Zwiers L.-H."/>
            <person name="Turgeon B."/>
            <person name="Goodwin S."/>
            <person name="Spatafora J."/>
            <person name="Crous P."/>
            <person name="Grigoriev I."/>
        </authorList>
    </citation>
    <scope>NUCLEOTIDE SEQUENCE</scope>
    <source>
        <strain evidence="7">CBS 122368</strain>
    </source>
</reference>
<evidence type="ECO:0000256" key="1">
    <source>
        <dbReference type="ARBA" id="ARBA00001947"/>
    </source>
</evidence>
<comment type="cofactor">
    <cofactor evidence="1">
        <name>Zn(2+)</name>
        <dbReference type="ChEBI" id="CHEBI:29105"/>
    </cofactor>
</comment>
<dbReference type="GO" id="GO:0006508">
    <property type="term" value="P:proteolysis"/>
    <property type="evidence" value="ECO:0007669"/>
    <property type="project" value="UniProtKB-KW"/>
</dbReference>
<dbReference type="InterPro" id="IPR024079">
    <property type="entry name" value="MetalloPept_cat_dom_sf"/>
</dbReference>
<keyword evidence="4" id="KW-0378">Hydrolase</keyword>
<protein>
    <submittedName>
        <fullName evidence="7">Uncharacterized protein</fullName>
    </submittedName>
</protein>
<dbReference type="Gene3D" id="3.40.390.10">
    <property type="entry name" value="Collagenase (Catalytic Domain)"/>
    <property type="match status" value="1"/>
</dbReference>
<evidence type="ECO:0000256" key="6">
    <source>
        <dbReference type="ARBA" id="ARBA00023049"/>
    </source>
</evidence>
<gene>
    <name evidence="7" type="ORF">BU26DRAFT_540644</name>
</gene>
<evidence type="ECO:0000313" key="7">
    <source>
        <dbReference type="EMBL" id="KAF2249370.1"/>
    </source>
</evidence>
<dbReference type="PANTHER" id="PTHR15910">
    <property type="entry name" value="ARCHAEMETZINCIN"/>
    <property type="match status" value="1"/>
</dbReference>
<accession>A0A6A6IIH1</accession>